<comment type="caution">
    <text evidence="1">The sequence shown here is derived from an EMBL/GenBank/DDBJ whole genome shotgun (WGS) entry which is preliminary data.</text>
</comment>
<reference evidence="1" key="1">
    <citation type="journal article" date="2020" name="mSystems">
        <title>Genome- and Community-Level Interaction Insights into Carbon Utilization and Element Cycling Functions of Hydrothermarchaeota in Hydrothermal Sediment.</title>
        <authorList>
            <person name="Zhou Z."/>
            <person name="Liu Y."/>
            <person name="Xu W."/>
            <person name="Pan J."/>
            <person name="Luo Z.H."/>
            <person name="Li M."/>
        </authorList>
    </citation>
    <scope>NUCLEOTIDE SEQUENCE [LARGE SCALE GENOMIC DNA]</scope>
    <source>
        <strain evidence="1">SpSt-116</strain>
    </source>
</reference>
<protein>
    <submittedName>
        <fullName evidence="1">Uncharacterized protein</fullName>
    </submittedName>
</protein>
<sequence length="196" mass="23473">MRGFAHQCRMISMNKATTGTDEQSRVDWFTVVKVPIAKIKVDEQVFSFLPMKRFTPQSNLYSEVKRFLLDIHRHRKNIETKFYEEARLYNYLTGEELPITTTLIIEEFGWLGWQMKSKKYPITFRITLHDKMWKKDKQVLLHGYFEVYSLKVVVRSFSDTSNSGRREEIIINNKKFLRYRGLFSNIYDPFIPESHI</sequence>
<dbReference type="AlphaFoldDB" id="A0A7C1CG59"/>
<proteinExistence type="predicted"/>
<dbReference type="EMBL" id="DSAY01000123">
    <property type="protein sequence ID" value="HDP15494.1"/>
    <property type="molecule type" value="Genomic_DNA"/>
</dbReference>
<evidence type="ECO:0000313" key="1">
    <source>
        <dbReference type="EMBL" id="HDP15494.1"/>
    </source>
</evidence>
<accession>A0A7C1CG59</accession>
<organism evidence="1">
    <name type="scientific">Thermofilum adornatum</name>
    <dbReference type="NCBI Taxonomy" id="1365176"/>
    <lineage>
        <taxon>Archaea</taxon>
        <taxon>Thermoproteota</taxon>
        <taxon>Thermoprotei</taxon>
        <taxon>Thermofilales</taxon>
        <taxon>Thermofilaceae</taxon>
        <taxon>Thermofilum</taxon>
    </lineage>
</organism>
<name>A0A7C1CG59_9CREN</name>
<gene>
    <name evidence="1" type="ORF">ENN26_06970</name>
</gene>